<evidence type="ECO:0000313" key="1">
    <source>
        <dbReference type="EMBL" id="KAG6474481.1"/>
    </source>
</evidence>
<proteinExistence type="predicted"/>
<name>A0A8J5EVM4_ZINOF</name>
<keyword evidence="2" id="KW-1185">Reference proteome</keyword>
<accession>A0A8J5EVM4</accession>
<dbReference type="InterPro" id="IPR027417">
    <property type="entry name" value="P-loop_NTPase"/>
</dbReference>
<reference evidence="1 2" key="1">
    <citation type="submission" date="2020-08" db="EMBL/GenBank/DDBJ databases">
        <title>Plant Genome Project.</title>
        <authorList>
            <person name="Zhang R.-G."/>
        </authorList>
    </citation>
    <scope>NUCLEOTIDE SEQUENCE [LARGE SCALE GENOMIC DNA]</scope>
    <source>
        <tissue evidence="1">Rhizome</tissue>
    </source>
</reference>
<dbReference type="EMBL" id="JACMSC010000019">
    <property type="protein sequence ID" value="KAG6474481.1"/>
    <property type="molecule type" value="Genomic_DNA"/>
</dbReference>
<dbReference type="AlphaFoldDB" id="A0A8J5EVM4"/>
<gene>
    <name evidence="1" type="ORF">ZIOFF_068418</name>
</gene>
<comment type="caution">
    <text evidence="1">The sequence shown here is derived from an EMBL/GenBank/DDBJ whole genome shotgun (WGS) entry which is preliminary data.</text>
</comment>
<sequence>MGMNADSSSPPGNGGLGLAVACARAVKLASLVWRREIILKDPSVLYRVAHILLWISFGGVCQPRSVIQVLVKSIEKQLGWVYGQVRQGIVVFESYQLEVLEKAKKENMIVFLEMGSRKTLITIM</sequence>
<dbReference type="Gene3D" id="3.40.50.300">
    <property type="entry name" value="P-loop containing nucleotide triphosphate hydrolases"/>
    <property type="match status" value="1"/>
</dbReference>
<evidence type="ECO:0000313" key="2">
    <source>
        <dbReference type="Proteomes" id="UP000734854"/>
    </source>
</evidence>
<dbReference type="Proteomes" id="UP000734854">
    <property type="component" value="Unassembled WGS sequence"/>
</dbReference>
<organism evidence="1 2">
    <name type="scientific">Zingiber officinale</name>
    <name type="common">Ginger</name>
    <name type="synonym">Amomum zingiber</name>
    <dbReference type="NCBI Taxonomy" id="94328"/>
    <lineage>
        <taxon>Eukaryota</taxon>
        <taxon>Viridiplantae</taxon>
        <taxon>Streptophyta</taxon>
        <taxon>Embryophyta</taxon>
        <taxon>Tracheophyta</taxon>
        <taxon>Spermatophyta</taxon>
        <taxon>Magnoliopsida</taxon>
        <taxon>Liliopsida</taxon>
        <taxon>Zingiberales</taxon>
        <taxon>Zingiberaceae</taxon>
        <taxon>Zingiber</taxon>
    </lineage>
</organism>
<protein>
    <submittedName>
        <fullName evidence="1">Uncharacterized protein</fullName>
    </submittedName>
</protein>